<keyword evidence="1" id="KW-0255">Endonuclease</keyword>
<evidence type="ECO:0000313" key="2">
    <source>
        <dbReference type="Proteomes" id="UP000287027"/>
    </source>
</evidence>
<reference evidence="1 2" key="1">
    <citation type="submission" date="2019-08" db="EMBL/GenBank/DDBJ databases">
        <title>Acetobacter oryzioeni sp. nov., isolated from Korean rice wine vinegar.</title>
        <authorList>
            <person name="Baek J.H."/>
            <person name="Kim K.H."/>
            <person name="Jeon C.O."/>
            <person name="Han D.M."/>
        </authorList>
    </citation>
    <scope>NUCLEOTIDE SEQUENCE [LARGE SCALE GENOMIC DNA]</scope>
    <source>
        <strain evidence="1 2">B6</strain>
    </source>
</reference>
<organism evidence="1 2">
    <name type="scientific">Acetobacter oryzoeni</name>
    <dbReference type="NCBI Taxonomy" id="2500548"/>
    <lineage>
        <taxon>Bacteria</taxon>
        <taxon>Pseudomonadati</taxon>
        <taxon>Pseudomonadota</taxon>
        <taxon>Alphaproteobacteria</taxon>
        <taxon>Acetobacterales</taxon>
        <taxon>Acetobacteraceae</taxon>
        <taxon>Acetobacter</taxon>
    </lineage>
</organism>
<evidence type="ECO:0000313" key="1">
    <source>
        <dbReference type="EMBL" id="QEE86001.1"/>
    </source>
</evidence>
<dbReference type="RefSeq" id="WP_128105839.1">
    <property type="nucleotide sequence ID" value="NZ_CP042808.1"/>
</dbReference>
<dbReference type="Proteomes" id="UP000287027">
    <property type="component" value="Chromosome"/>
</dbReference>
<accession>A0A5B9GI90</accession>
<keyword evidence="1" id="KW-0378">Hydrolase</keyword>
<dbReference type="KEGG" id="aoy:EOV40_009980"/>
<keyword evidence="1" id="KW-0540">Nuclease</keyword>
<dbReference type="EMBL" id="CP042808">
    <property type="protein sequence ID" value="QEE86001.1"/>
    <property type="molecule type" value="Genomic_DNA"/>
</dbReference>
<protein>
    <submittedName>
        <fullName evidence="1">HNH endonuclease</fullName>
    </submittedName>
</protein>
<gene>
    <name evidence="1" type="ORF">EOV40_009980</name>
</gene>
<dbReference type="InterPro" id="IPR044925">
    <property type="entry name" value="His-Me_finger_sf"/>
</dbReference>
<dbReference type="Gene3D" id="3.90.75.20">
    <property type="match status" value="1"/>
</dbReference>
<keyword evidence="2" id="KW-1185">Reference proteome</keyword>
<dbReference type="AlphaFoldDB" id="A0A5B9GI90"/>
<dbReference type="GO" id="GO:0004519">
    <property type="term" value="F:endonuclease activity"/>
    <property type="evidence" value="ECO:0007669"/>
    <property type="project" value="UniProtKB-KW"/>
</dbReference>
<sequence>MNTKPLIWKTSNSHPDYEVSDCGDVRRADRDGIFQRGRRLRGIIDADGYLKYSIHSQDGRKITVFAHFMVADAFIGPRPTPLHQVAHNNGSRLLNTPGNLRWASAKDNQQDRVAHNTNAVGVRNGRATITDEDVLYIRERYRFLKLHRLPVKELDERFNLCRSQIIRIARKKAWGHVQPC</sequence>
<dbReference type="SUPFAM" id="SSF54060">
    <property type="entry name" value="His-Me finger endonucleases"/>
    <property type="match status" value="1"/>
</dbReference>
<name>A0A5B9GI90_9PROT</name>
<proteinExistence type="predicted"/>